<dbReference type="STRING" id="1288826.MSNKSG1_00783"/>
<proteinExistence type="predicted"/>
<dbReference type="EMBL" id="APAT01000005">
    <property type="protein sequence ID" value="EMP57113.1"/>
    <property type="molecule type" value="Genomic_DNA"/>
</dbReference>
<evidence type="ECO:0000313" key="2">
    <source>
        <dbReference type="Proteomes" id="UP000011960"/>
    </source>
</evidence>
<keyword evidence="2" id="KW-1185">Reference proteome</keyword>
<reference evidence="1 2" key="1">
    <citation type="journal article" date="2013" name="Genome Announc.">
        <title>Genome Sequence of Hydrothermal Arsenic-Respiring Bacterium Marinobacter santoriniensis NKSG1T.</title>
        <authorList>
            <person name="Handley K.M."/>
            <person name="Upton M."/>
            <person name="Beatson S.A."/>
            <person name="Hery M."/>
            <person name="Lloyd J.R."/>
        </authorList>
    </citation>
    <scope>NUCLEOTIDE SEQUENCE [LARGE SCALE GENOMIC DNA]</scope>
    <source>
        <strain evidence="1 2">NKSG1</strain>
    </source>
</reference>
<dbReference type="AlphaFoldDB" id="M7D8Q9"/>
<protein>
    <submittedName>
        <fullName evidence="1">Uncharacterized protein</fullName>
    </submittedName>
</protein>
<sequence>MIEQRKEIYVPNGIRLSSWRFEDACETGYRRCLDGVEDGFTIYAMSPDKGDSYVSRLDVTLETRKDGQRVVGDVLITFDAAKMVNLPTNLLSKTIAGRGYRWWLICGMLNAGARQFITDALKVLYETDHIDVQIKADIR</sequence>
<dbReference type="RefSeq" id="WP_008937322.1">
    <property type="nucleotide sequence ID" value="NZ_APAT01000005.1"/>
</dbReference>
<dbReference type="Proteomes" id="UP000011960">
    <property type="component" value="Unassembled WGS sequence"/>
</dbReference>
<organism evidence="1 2">
    <name type="scientific">Marinobacter santoriniensis NKSG1</name>
    <dbReference type="NCBI Taxonomy" id="1288826"/>
    <lineage>
        <taxon>Bacteria</taxon>
        <taxon>Pseudomonadati</taxon>
        <taxon>Pseudomonadota</taxon>
        <taxon>Gammaproteobacteria</taxon>
        <taxon>Pseudomonadales</taxon>
        <taxon>Marinobacteraceae</taxon>
        <taxon>Marinobacter</taxon>
    </lineage>
</organism>
<evidence type="ECO:0000313" key="1">
    <source>
        <dbReference type="EMBL" id="EMP57113.1"/>
    </source>
</evidence>
<name>M7D8Q9_9GAMM</name>
<gene>
    <name evidence="1" type="ORF">MSNKSG1_00783</name>
</gene>
<accession>M7D8Q9</accession>
<comment type="caution">
    <text evidence="1">The sequence shown here is derived from an EMBL/GenBank/DDBJ whole genome shotgun (WGS) entry which is preliminary data.</text>
</comment>